<dbReference type="Pfam" id="PF01381">
    <property type="entry name" value="HTH_3"/>
    <property type="match status" value="1"/>
</dbReference>
<dbReference type="CDD" id="cd00093">
    <property type="entry name" value="HTH_XRE"/>
    <property type="match status" value="1"/>
</dbReference>
<proteinExistence type="predicted"/>
<dbReference type="InterPro" id="IPR001387">
    <property type="entry name" value="Cro/C1-type_HTH"/>
</dbReference>
<organism evidence="3">
    <name type="scientific">Dulem virus 29</name>
    <dbReference type="NCBI Taxonomy" id="3145747"/>
    <lineage>
        <taxon>Viruses</taxon>
        <taxon>Duplodnaviria</taxon>
        <taxon>Heunggongvirae</taxon>
        <taxon>Uroviricota</taxon>
        <taxon>Caudoviricetes</taxon>
    </lineage>
</organism>
<protein>
    <submittedName>
        <fullName evidence="3">HTH XrE protein</fullName>
    </submittedName>
</protein>
<dbReference type="GO" id="GO:0003677">
    <property type="term" value="F:DNA binding"/>
    <property type="evidence" value="ECO:0007669"/>
    <property type="project" value="InterPro"/>
</dbReference>
<evidence type="ECO:0000256" key="1">
    <source>
        <dbReference type="SAM" id="Coils"/>
    </source>
</evidence>
<reference evidence="3" key="1">
    <citation type="submission" date="2024-03" db="EMBL/GenBank/DDBJ databases">
        <title>Diverse circular DNA viruses in blood, oral, and fecal samples of captive lemurs.</title>
        <authorList>
            <person name="Paietta E.N."/>
            <person name="Kraberger S."/>
            <person name="Lund M.C."/>
            <person name="Custer J.M."/>
            <person name="Vargas K.M."/>
            <person name="Ehmke E.E."/>
            <person name="Yoder A.D."/>
            <person name="Varsani A."/>
        </authorList>
    </citation>
    <scope>NUCLEOTIDE SEQUENCE</scope>
    <source>
        <strain evidence="3">Duke_21_2</strain>
        <strain evidence="4">Duke_25FS_5</strain>
    </source>
</reference>
<evidence type="ECO:0000259" key="2">
    <source>
        <dbReference type="PROSITE" id="PS50943"/>
    </source>
</evidence>
<dbReference type="InterPro" id="IPR010982">
    <property type="entry name" value="Lambda_DNA-bd_dom_sf"/>
</dbReference>
<feature type="domain" description="HTH cro/C1-type" evidence="2">
    <location>
        <begin position="6"/>
        <end position="49"/>
    </location>
</feature>
<dbReference type="SMART" id="SM00530">
    <property type="entry name" value="HTH_XRE"/>
    <property type="match status" value="1"/>
</dbReference>
<evidence type="ECO:0000313" key="4">
    <source>
        <dbReference type="EMBL" id="XCD06168.1"/>
    </source>
</evidence>
<accession>A0AAU8AY63</accession>
<name>A0AAU8AY63_9CAUD</name>
<dbReference type="EMBL" id="PP511642">
    <property type="protein sequence ID" value="XCD06168.1"/>
    <property type="molecule type" value="Genomic_DNA"/>
</dbReference>
<dbReference type="PROSITE" id="PS50943">
    <property type="entry name" value="HTH_CROC1"/>
    <property type="match status" value="1"/>
</dbReference>
<feature type="coiled-coil region" evidence="1">
    <location>
        <begin position="49"/>
        <end position="98"/>
    </location>
</feature>
<keyword evidence="1" id="KW-0175">Coiled coil</keyword>
<sequence>MNSEEFKKTRINKGYTQKSLAKAIGFSEDYISKIERGERPVTDYILEKLNHLQEKNSTMEVILDEADEKNKRKIGQALAQYGDEYQEQTENIERAKMIQKSIIERAEREGITKGMIASYCVAINLDDFNLDVLIQATKGE</sequence>
<dbReference type="SUPFAM" id="SSF47413">
    <property type="entry name" value="lambda repressor-like DNA-binding domains"/>
    <property type="match status" value="1"/>
</dbReference>
<evidence type="ECO:0000313" key="3">
    <source>
        <dbReference type="EMBL" id="XCD03727.1"/>
    </source>
</evidence>
<dbReference type="EMBL" id="PP511380">
    <property type="protein sequence ID" value="XCD03727.1"/>
    <property type="molecule type" value="Genomic_DNA"/>
</dbReference>
<dbReference type="Gene3D" id="1.10.260.40">
    <property type="entry name" value="lambda repressor-like DNA-binding domains"/>
    <property type="match status" value="1"/>
</dbReference>